<reference evidence="2 3" key="1">
    <citation type="submission" date="2018-06" db="EMBL/GenBank/DDBJ databases">
        <title>A transcriptomic atlas of mushroom development highlights an independent origin of complex multicellularity.</title>
        <authorList>
            <consortium name="DOE Joint Genome Institute"/>
            <person name="Krizsan K."/>
            <person name="Almasi E."/>
            <person name="Merenyi Z."/>
            <person name="Sahu N."/>
            <person name="Viragh M."/>
            <person name="Koszo T."/>
            <person name="Mondo S."/>
            <person name="Kiss B."/>
            <person name="Balint B."/>
            <person name="Kues U."/>
            <person name="Barry K."/>
            <person name="Hegedus J.C."/>
            <person name="Henrissat B."/>
            <person name="Johnson J."/>
            <person name="Lipzen A."/>
            <person name="Ohm R."/>
            <person name="Nagy I."/>
            <person name="Pangilinan J."/>
            <person name="Yan J."/>
            <person name="Xiong Y."/>
            <person name="Grigoriev I.V."/>
            <person name="Hibbett D.S."/>
            <person name="Nagy L.G."/>
        </authorList>
    </citation>
    <scope>NUCLEOTIDE SEQUENCE [LARGE SCALE GENOMIC DNA]</scope>
    <source>
        <strain evidence="2 3">SZMC22713</strain>
    </source>
</reference>
<evidence type="ECO:0000313" key="3">
    <source>
        <dbReference type="Proteomes" id="UP000294933"/>
    </source>
</evidence>
<dbReference type="SUPFAM" id="SSF55729">
    <property type="entry name" value="Acyl-CoA N-acyltransferases (Nat)"/>
    <property type="match status" value="1"/>
</dbReference>
<dbReference type="AlphaFoldDB" id="A0A4Y7PKM8"/>
<feature type="non-terminal residue" evidence="2">
    <location>
        <position position="1"/>
    </location>
</feature>
<gene>
    <name evidence="2" type="ORF">BD410DRAFT_732815</name>
</gene>
<dbReference type="Proteomes" id="UP000294933">
    <property type="component" value="Unassembled WGS sequence"/>
</dbReference>
<dbReference type="STRING" id="50990.A0A4Y7PKM8"/>
<name>A0A4Y7PKM8_9AGAM</name>
<sequence length="157" mass="17252">DAVSVATVGGRGNLCPQMYRAIVRATVVGGEMHVAVDATGDVVGTAAWFPPGSDLFSSEEQNAQGFTEFFELIQKVDPDLHSWWFSTLLPEHAAICAKYLGTEEDPEGKNFKMNNWNLFSFSVVPELRRRGIGTRLLKIGEDKASLTHISKCMESDS</sequence>
<dbReference type="GO" id="GO:0016747">
    <property type="term" value="F:acyltransferase activity, transferring groups other than amino-acyl groups"/>
    <property type="evidence" value="ECO:0007669"/>
    <property type="project" value="InterPro"/>
</dbReference>
<dbReference type="Gene3D" id="3.40.630.30">
    <property type="match status" value="1"/>
</dbReference>
<dbReference type="VEuPathDB" id="FungiDB:BD410DRAFT_732815"/>
<evidence type="ECO:0000259" key="1">
    <source>
        <dbReference type="Pfam" id="PF00583"/>
    </source>
</evidence>
<protein>
    <recommendedName>
        <fullName evidence="1">N-acetyltransferase domain-containing protein</fullName>
    </recommendedName>
</protein>
<dbReference type="OrthoDB" id="61113at2759"/>
<accession>A0A4Y7PKM8</accession>
<dbReference type="EMBL" id="ML170277">
    <property type="protein sequence ID" value="TDL15382.1"/>
    <property type="molecule type" value="Genomic_DNA"/>
</dbReference>
<dbReference type="InterPro" id="IPR000182">
    <property type="entry name" value="GNAT_dom"/>
</dbReference>
<proteinExistence type="predicted"/>
<dbReference type="CDD" id="cd04301">
    <property type="entry name" value="NAT_SF"/>
    <property type="match status" value="1"/>
</dbReference>
<dbReference type="Pfam" id="PF00583">
    <property type="entry name" value="Acetyltransf_1"/>
    <property type="match status" value="1"/>
</dbReference>
<dbReference type="InterPro" id="IPR016181">
    <property type="entry name" value="Acyl_CoA_acyltransferase"/>
</dbReference>
<organism evidence="2 3">
    <name type="scientific">Rickenella mellea</name>
    <dbReference type="NCBI Taxonomy" id="50990"/>
    <lineage>
        <taxon>Eukaryota</taxon>
        <taxon>Fungi</taxon>
        <taxon>Dikarya</taxon>
        <taxon>Basidiomycota</taxon>
        <taxon>Agaricomycotina</taxon>
        <taxon>Agaricomycetes</taxon>
        <taxon>Hymenochaetales</taxon>
        <taxon>Rickenellaceae</taxon>
        <taxon>Rickenella</taxon>
    </lineage>
</organism>
<feature type="domain" description="N-acetyltransferase" evidence="1">
    <location>
        <begin position="106"/>
        <end position="145"/>
    </location>
</feature>
<keyword evidence="3" id="KW-1185">Reference proteome</keyword>
<evidence type="ECO:0000313" key="2">
    <source>
        <dbReference type="EMBL" id="TDL15382.1"/>
    </source>
</evidence>